<evidence type="ECO:0000313" key="3">
    <source>
        <dbReference type="EMBL" id="GAA0158804.1"/>
    </source>
</evidence>
<dbReference type="Gene3D" id="3.30.420.10">
    <property type="entry name" value="Ribonuclease H-like superfamily/Ribonuclease H"/>
    <property type="match status" value="1"/>
</dbReference>
<dbReference type="InterPro" id="IPR002156">
    <property type="entry name" value="RNaseH_domain"/>
</dbReference>
<evidence type="ECO:0000259" key="1">
    <source>
        <dbReference type="Pfam" id="PF13456"/>
    </source>
</evidence>
<dbReference type="GO" id="GO:0004523">
    <property type="term" value="F:RNA-DNA hybrid ribonuclease activity"/>
    <property type="evidence" value="ECO:0007669"/>
    <property type="project" value="InterPro"/>
</dbReference>
<dbReference type="Pfam" id="PF13456">
    <property type="entry name" value="RVT_3"/>
    <property type="match status" value="1"/>
</dbReference>
<reference evidence="3 4" key="1">
    <citation type="submission" date="2024-01" db="EMBL/GenBank/DDBJ databases">
        <title>The complete chloroplast genome sequence of Lithospermum erythrorhizon: insights into the phylogenetic relationship among Boraginaceae species and the maternal lineages of purple gromwells.</title>
        <authorList>
            <person name="Okada T."/>
            <person name="Watanabe K."/>
        </authorList>
    </citation>
    <scope>NUCLEOTIDE SEQUENCE [LARGE SCALE GENOMIC DNA]</scope>
</reference>
<dbReference type="SUPFAM" id="SSF56672">
    <property type="entry name" value="DNA/RNA polymerases"/>
    <property type="match status" value="1"/>
</dbReference>
<dbReference type="CDD" id="cd09279">
    <property type="entry name" value="RNase_HI_like"/>
    <property type="match status" value="1"/>
</dbReference>
<dbReference type="PANTHER" id="PTHR48475:SF1">
    <property type="entry name" value="RNASE H TYPE-1 DOMAIN-CONTAINING PROTEIN"/>
    <property type="match status" value="1"/>
</dbReference>
<dbReference type="EMBL" id="BAABME010003439">
    <property type="protein sequence ID" value="GAA0158804.1"/>
    <property type="molecule type" value="Genomic_DNA"/>
</dbReference>
<evidence type="ECO:0000259" key="2">
    <source>
        <dbReference type="Pfam" id="PF17919"/>
    </source>
</evidence>
<dbReference type="InterPro" id="IPR041577">
    <property type="entry name" value="RT_RNaseH_2"/>
</dbReference>
<dbReference type="Proteomes" id="UP001454036">
    <property type="component" value="Unassembled WGS sequence"/>
</dbReference>
<evidence type="ECO:0008006" key="5">
    <source>
        <dbReference type="Google" id="ProtNLM"/>
    </source>
</evidence>
<dbReference type="InterPro" id="IPR043502">
    <property type="entry name" value="DNA/RNA_pol_sf"/>
</dbReference>
<name>A0AAV3Q421_LITER</name>
<organism evidence="3 4">
    <name type="scientific">Lithospermum erythrorhizon</name>
    <name type="common">Purple gromwell</name>
    <name type="synonym">Lithospermum officinale var. erythrorhizon</name>
    <dbReference type="NCBI Taxonomy" id="34254"/>
    <lineage>
        <taxon>Eukaryota</taxon>
        <taxon>Viridiplantae</taxon>
        <taxon>Streptophyta</taxon>
        <taxon>Embryophyta</taxon>
        <taxon>Tracheophyta</taxon>
        <taxon>Spermatophyta</taxon>
        <taxon>Magnoliopsida</taxon>
        <taxon>eudicotyledons</taxon>
        <taxon>Gunneridae</taxon>
        <taxon>Pentapetalae</taxon>
        <taxon>asterids</taxon>
        <taxon>lamiids</taxon>
        <taxon>Boraginales</taxon>
        <taxon>Boraginaceae</taxon>
        <taxon>Boraginoideae</taxon>
        <taxon>Lithospermeae</taxon>
        <taxon>Lithospermum</taxon>
    </lineage>
</organism>
<dbReference type="InterPro" id="IPR012337">
    <property type="entry name" value="RNaseH-like_sf"/>
</dbReference>
<dbReference type="SUPFAM" id="SSF53098">
    <property type="entry name" value="Ribonuclease H-like"/>
    <property type="match status" value="1"/>
</dbReference>
<dbReference type="GO" id="GO:0003676">
    <property type="term" value="F:nucleic acid binding"/>
    <property type="evidence" value="ECO:0007669"/>
    <property type="project" value="InterPro"/>
</dbReference>
<sequence>MEPPRSYKGSSMQCNATFKELKQYLGSPKLLTKPEDGEEVQLYLVVSDGAISSVLLRKEREVQKPIYYVSHVLHRPEENYPVIDKFVLALVTSARKLKDYFEAHPIKVMIDQPIKRVLSNPAQSLRLTTWAIELSEFEMKYAPRSGIKAQVLADFVLENSTSKINEAPNLEEIPEVPKWTLYVDGASNDKGAGAGILIQGENGEQFEYALHFSFKVNNNEAKYETMVTGLQMAEALDINRLKVRGDSKLFIEQVRRDCGVKNDTLKKYHTKALLSVQGFEYVIFEHIPRAQNEHADHLSRLATTYFDEIPSHMKVEVRNAPTYEEVVIMRIMEEEEDWRSPIVRFILKGEFPNDGVEARKIKS</sequence>
<accession>A0AAV3Q421</accession>
<dbReference type="AlphaFoldDB" id="A0AAV3Q421"/>
<proteinExistence type="predicted"/>
<protein>
    <recommendedName>
        <fullName evidence="5">RNase H type-1 domain-containing protein</fullName>
    </recommendedName>
</protein>
<dbReference type="Pfam" id="PF17919">
    <property type="entry name" value="RT_RNaseH_2"/>
    <property type="match status" value="1"/>
</dbReference>
<feature type="domain" description="Reverse transcriptase/retrotransposon-derived protein RNase H-like" evidence="2">
    <location>
        <begin position="13"/>
        <end position="108"/>
    </location>
</feature>
<evidence type="ECO:0000313" key="4">
    <source>
        <dbReference type="Proteomes" id="UP001454036"/>
    </source>
</evidence>
<dbReference type="PANTHER" id="PTHR48475">
    <property type="entry name" value="RIBONUCLEASE H"/>
    <property type="match status" value="1"/>
</dbReference>
<comment type="caution">
    <text evidence="3">The sequence shown here is derived from an EMBL/GenBank/DDBJ whole genome shotgun (WGS) entry which is preliminary data.</text>
</comment>
<gene>
    <name evidence="3" type="ORF">LIER_15739</name>
</gene>
<dbReference type="InterPro" id="IPR036397">
    <property type="entry name" value="RNaseH_sf"/>
</dbReference>
<keyword evidence="4" id="KW-1185">Reference proteome</keyword>
<feature type="domain" description="RNase H type-1" evidence="1">
    <location>
        <begin position="184"/>
        <end position="301"/>
    </location>
</feature>